<name>A0A1T4XGT9_9BACL</name>
<dbReference type="Proteomes" id="UP000190042">
    <property type="component" value="Unassembled WGS sequence"/>
</dbReference>
<gene>
    <name evidence="2" type="ORF">SAMN04244570_0727</name>
</gene>
<dbReference type="RefSeq" id="WP_078816568.1">
    <property type="nucleotide sequence ID" value="NZ_FUYJ01000001.1"/>
</dbReference>
<dbReference type="SUPFAM" id="SSF47413">
    <property type="entry name" value="lambda repressor-like DNA-binding domains"/>
    <property type="match status" value="1"/>
</dbReference>
<evidence type="ECO:0000313" key="3">
    <source>
        <dbReference type="Proteomes" id="UP000190042"/>
    </source>
</evidence>
<dbReference type="InterPro" id="IPR010982">
    <property type="entry name" value="Lambda_DNA-bd_dom_sf"/>
</dbReference>
<proteinExistence type="predicted"/>
<protein>
    <submittedName>
        <fullName evidence="2">Helix-turn-helix domain-containing protein</fullName>
    </submittedName>
</protein>
<dbReference type="InterPro" id="IPR001387">
    <property type="entry name" value="Cro/C1-type_HTH"/>
</dbReference>
<dbReference type="PROSITE" id="PS50943">
    <property type="entry name" value="HTH_CROC1"/>
    <property type="match status" value="1"/>
</dbReference>
<evidence type="ECO:0000313" key="2">
    <source>
        <dbReference type="EMBL" id="SKA88699.1"/>
    </source>
</evidence>
<reference evidence="3" key="1">
    <citation type="submission" date="2017-02" db="EMBL/GenBank/DDBJ databases">
        <authorList>
            <person name="Varghese N."/>
            <person name="Submissions S."/>
        </authorList>
    </citation>
    <scope>NUCLEOTIDE SEQUENCE [LARGE SCALE GENOMIC DNA]</scope>
    <source>
        <strain evidence="3">DSM 23966</strain>
    </source>
</reference>
<organism evidence="2 3">
    <name type="scientific">Sporosarcina newyorkensis</name>
    <dbReference type="NCBI Taxonomy" id="759851"/>
    <lineage>
        <taxon>Bacteria</taxon>
        <taxon>Bacillati</taxon>
        <taxon>Bacillota</taxon>
        <taxon>Bacilli</taxon>
        <taxon>Bacillales</taxon>
        <taxon>Caryophanaceae</taxon>
        <taxon>Sporosarcina</taxon>
    </lineage>
</organism>
<feature type="domain" description="HTH cro/C1-type" evidence="1">
    <location>
        <begin position="7"/>
        <end position="61"/>
    </location>
</feature>
<dbReference type="SMART" id="SM00530">
    <property type="entry name" value="HTH_XRE"/>
    <property type="match status" value="1"/>
</dbReference>
<dbReference type="AlphaFoldDB" id="A0A1T4XGT9"/>
<keyword evidence="3" id="KW-1185">Reference proteome</keyword>
<dbReference type="Pfam" id="PF01381">
    <property type="entry name" value="HTH_3"/>
    <property type="match status" value="1"/>
</dbReference>
<dbReference type="GO" id="GO:0003677">
    <property type="term" value="F:DNA binding"/>
    <property type="evidence" value="ECO:0007669"/>
    <property type="project" value="InterPro"/>
</dbReference>
<dbReference type="CDD" id="cd00093">
    <property type="entry name" value="HTH_XRE"/>
    <property type="match status" value="1"/>
</dbReference>
<dbReference type="Gene3D" id="1.10.260.40">
    <property type="entry name" value="lambda repressor-like DNA-binding domains"/>
    <property type="match status" value="1"/>
</dbReference>
<accession>A0A1T4XGT9</accession>
<evidence type="ECO:0000259" key="1">
    <source>
        <dbReference type="PROSITE" id="PS50943"/>
    </source>
</evidence>
<sequence>MLNADNLATVRTFHGLTQRKLAALLDVSQPYIAQVEAGARPLTDSLRNKIAATLDLTADKMAQIMAIDSQRQTLLRAYSSADLR</sequence>
<dbReference type="EMBL" id="FUYJ01000001">
    <property type="protein sequence ID" value="SKA88699.1"/>
    <property type="molecule type" value="Genomic_DNA"/>
</dbReference>